<proteinExistence type="predicted"/>
<reference evidence="2 3" key="1">
    <citation type="submission" date="2023-04" db="EMBL/GenBank/DDBJ databases">
        <title>Genome of Basidiobolus ranarum AG-B5.</title>
        <authorList>
            <person name="Stajich J.E."/>
            <person name="Carter-House D."/>
            <person name="Gryganskyi A."/>
        </authorList>
    </citation>
    <scope>NUCLEOTIDE SEQUENCE [LARGE SCALE GENOMIC DNA]</scope>
    <source>
        <strain evidence="2 3">AG-B5</strain>
    </source>
</reference>
<feature type="non-terminal residue" evidence="2">
    <location>
        <position position="1"/>
    </location>
</feature>
<name>A0ABR2VKT9_9FUNG</name>
<evidence type="ECO:0000313" key="2">
    <source>
        <dbReference type="EMBL" id="KAK9674635.1"/>
    </source>
</evidence>
<accession>A0ABR2VKT9</accession>
<keyword evidence="3" id="KW-1185">Reference proteome</keyword>
<comment type="caution">
    <text evidence="2">The sequence shown here is derived from an EMBL/GenBank/DDBJ whole genome shotgun (WGS) entry which is preliminary data.</text>
</comment>
<feature type="compositionally biased region" description="Polar residues" evidence="1">
    <location>
        <begin position="24"/>
        <end position="41"/>
    </location>
</feature>
<dbReference type="EMBL" id="JASJQH010010189">
    <property type="protein sequence ID" value="KAK9674635.1"/>
    <property type="molecule type" value="Genomic_DNA"/>
</dbReference>
<gene>
    <name evidence="2" type="ORF">K7432_017074</name>
</gene>
<organism evidence="2 3">
    <name type="scientific">Basidiobolus ranarum</name>
    <dbReference type="NCBI Taxonomy" id="34480"/>
    <lineage>
        <taxon>Eukaryota</taxon>
        <taxon>Fungi</taxon>
        <taxon>Fungi incertae sedis</taxon>
        <taxon>Zoopagomycota</taxon>
        <taxon>Entomophthoromycotina</taxon>
        <taxon>Basidiobolomycetes</taxon>
        <taxon>Basidiobolales</taxon>
        <taxon>Basidiobolaceae</taxon>
        <taxon>Basidiobolus</taxon>
    </lineage>
</organism>
<sequence length="130" mass="14523">RSVLERKLQRGERGVVNHGHHTESQAAQRPQNSSNTSSGNRTPAGESIASRIVRTVTSWKRRRSSRSSHTPANPRFSRSARVNTPESDDIRLSFEDDEEDCLLLNRSASPIDESEDEAVGPVNSARRNIF</sequence>
<feature type="region of interest" description="Disordered" evidence="1">
    <location>
        <begin position="106"/>
        <end position="130"/>
    </location>
</feature>
<protein>
    <submittedName>
        <fullName evidence="2">Uncharacterized protein</fullName>
    </submittedName>
</protein>
<feature type="compositionally biased region" description="Basic and acidic residues" evidence="1">
    <location>
        <begin position="1"/>
        <end position="23"/>
    </location>
</feature>
<feature type="region of interest" description="Disordered" evidence="1">
    <location>
        <begin position="1"/>
        <end position="88"/>
    </location>
</feature>
<evidence type="ECO:0000313" key="3">
    <source>
        <dbReference type="Proteomes" id="UP001479436"/>
    </source>
</evidence>
<evidence type="ECO:0000256" key="1">
    <source>
        <dbReference type="SAM" id="MobiDB-lite"/>
    </source>
</evidence>
<dbReference type="Proteomes" id="UP001479436">
    <property type="component" value="Unassembled WGS sequence"/>
</dbReference>